<sequence length="771" mass="83121">MTTTDPTPTMSEPGADSTDQLWRWSATEMAQAVAGGLVSSREVVESCLGRIDEVNPQLNALVEVRPEEALSLADEADRRRSAGEELGPLHGVPVSIKVNSDQAGYATTQGVSAFQDAMANKDSPHVASLRRAGAVLMGRSNSPAFAYRWFTNNDLHGRTLNPWDSSRTPGGSSGGASSAVASGMVPIAGGNDIGGSVRYPAYACGVVGLRPTVGRVAQTYHPDDVDASLSVQTMLVQGPLARSVADIRLTMRALNDFSHRDPAFVPGARAAVRPARPLRVGLVRDLGVAAPTAEVNASLDQAADYLRDVGYVVEEIELPVLVEAYRLWYLLCMEEFRLAMPMVNEVGDQGMQKAAEHYYAVAAEWWGEKPTLEQFITGYARRGTLIRQLGEILESYPLIVMPVSSEQAFEQDADIASVESMRRLMAAQASMMAIPVLGFPAMSVPTGVASGLPTGVQLLGRRFDEETLLEAATVIETRAGTLLQSTPAEGNDGHLHNPCPPRGSLGFPHHRGGIHGDVLLRGRGTRRGGRGDPQLIQTNGAQLRVRIVHRCPQQGGRGPAVSQQVVVAVRFFPPGLGAVGNGNVRVVAAVDLRLHRTEGGQIGRLETAKPVGSDVGNIDVQDPAVECARFPPFQRELGDQQRRLPVLRFAGRDRDRDSRNSVRRRRQGSAHRARMQCSFTGVRAQVHAREHHVRHLAERAVGGQKRDQGRCRFHPHTLDARGHVGRMSVNERDLAVDLLPGQGCTGTRVLLGGRGYLDPVPAVQGGLGENR</sequence>
<dbReference type="InterPro" id="IPR036928">
    <property type="entry name" value="AS_sf"/>
</dbReference>
<dbReference type="Proteomes" id="UP001501446">
    <property type="component" value="Unassembled WGS sequence"/>
</dbReference>
<evidence type="ECO:0000313" key="5">
    <source>
        <dbReference type="Proteomes" id="UP001501446"/>
    </source>
</evidence>
<feature type="compositionally biased region" description="Basic residues" evidence="2">
    <location>
        <begin position="661"/>
        <end position="674"/>
    </location>
</feature>
<dbReference type="InterPro" id="IPR020556">
    <property type="entry name" value="Amidase_CS"/>
</dbReference>
<protein>
    <recommendedName>
        <fullName evidence="3">Amidase domain-containing protein</fullName>
    </recommendedName>
</protein>
<evidence type="ECO:0000313" key="4">
    <source>
        <dbReference type="EMBL" id="GAA4707591.1"/>
    </source>
</evidence>
<comment type="caution">
    <text evidence="4">The sequence shown here is derived from an EMBL/GenBank/DDBJ whole genome shotgun (WGS) entry which is preliminary data.</text>
</comment>
<keyword evidence="5" id="KW-1185">Reference proteome</keyword>
<feature type="domain" description="Amidase" evidence="3">
    <location>
        <begin position="42"/>
        <end position="469"/>
    </location>
</feature>
<dbReference type="Pfam" id="PF01425">
    <property type="entry name" value="Amidase"/>
    <property type="match status" value="1"/>
</dbReference>
<feature type="compositionally biased region" description="Basic and acidic residues" evidence="2">
    <location>
        <begin position="650"/>
        <end position="660"/>
    </location>
</feature>
<dbReference type="EMBL" id="BAABLN010000070">
    <property type="protein sequence ID" value="GAA4707591.1"/>
    <property type="molecule type" value="Genomic_DNA"/>
</dbReference>
<comment type="similarity">
    <text evidence="1">Belongs to the amidase family.</text>
</comment>
<reference evidence="5" key="1">
    <citation type="journal article" date="2019" name="Int. J. Syst. Evol. Microbiol.">
        <title>The Global Catalogue of Microorganisms (GCM) 10K type strain sequencing project: providing services to taxonomists for standard genome sequencing and annotation.</title>
        <authorList>
            <consortium name="The Broad Institute Genomics Platform"/>
            <consortium name="The Broad Institute Genome Sequencing Center for Infectious Disease"/>
            <person name="Wu L."/>
            <person name="Ma J."/>
        </authorList>
    </citation>
    <scope>NUCLEOTIDE SEQUENCE [LARGE SCALE GENOMIC DNA]</scope>
    <source>
        <strain evidence="5">JCM 18958</strain>
    </source>
</reference>
<dbReference type="InterPro" id="IPR000120">
    <property type="entry name" value="Amidase"/>
</dbReference>
<dbReference type="NCBIfam" id="NF005687">
    <property type="entry name" value="PRK07487.1"/>
    <property type="match status" value="1"/>
</dbReference>
<evidence type="ECO:0000256" key="1">
    <source>
        <dbReference type="ARBA" id="ARBA00009199"/>
    </source>
</evidence>
<dbReference type="SUPFAM" id="SSF75304">
    <property type="entry name" value="Amidase signature (AS) enzymes"/>
    <property type="match status" value="1"/>
</dbReference>
<proteinExistence type="inferred from homology"/>
<dbReference type="PANTHER" id="PTHR11895">
    <property type="entry name" value="TRANSAMIDASE"/>
    <property type="match status" value="1"/>
</dbReference>
<evidence type="ECO:0000259" key="3">
    <source>
        <dbReference type="Pfam" id="PF01425"/>
    </source>
</evidence>
<feature type="region of interest" description="Disordered" evidence="2">
    <location>
        <begin position="648"/>
        <end position="674"/>
    </location>
</feature>
<dbReference type="PANTHER" id="PTHR11895:SF7">
    <property type="entry name" value="GLUTAMYL-TRNA(GLN) AMIDOTRANSFERASE SUBUNIT A, MITOCHONDRIAL"/>
    <property type="match status" value="1"/>
</dbReference>
<evidence type="ECO:0000256" key="2">
    <source>
        <dbReference type="SAM" id="MobiDB-lite"/>
    </source>
</evidence>
<dbReference type="Gene3D" id="3.90.1300.10">
    <property type="entry name" value="Amidase signature (AS) domain"/>
    <property type="match status" value="1"/>
</dbReference>
<dbReference type="InterPro" id="IPR023631">
    <property type="entry name" value="Amidase_dom"/>
</dbReference>
<name>A0ABP8XIH7_9MICC</name>
<accession>A0ABP8XIH7</accession>
<gene>
    <name evidence="4" type="ORF">GCM10025781_27850</name>
</gene>
<dbReference type="PROSITE" id="PS00571">
    <property type="entry name" value="AMIDASES"/>
    <property type="match status" value="1"/>
</dbReference>
<organism evidence="4 5">
    <name type="scientific">Kocuria gwangalliensis</name>
    <dbReference type="NCBI Taxonomy" id="501592"/>
    <lineage>
        <taxon>Bacteria</taxon>
        <taxon>Bacillati</taxon>
        <taxon>Actinomycetota</taxon>
        <taxon>Actinomycetes</taxon>
        <taxon>Micrococcales</taxon>
        <taxon>Micrococcaceae</taxon>
        <taxon>Kocuria</taxon>
    </lineage>
</organism>